<comment type="caution">
    <text evidence="2">The sequence shown here is derived from an EMBL/GenBank/DDBJ whole genome shotgun (WGS) entry which is preliminary data.</text>
</comment>
<feature type="compositionally biased region" description="Low complexity" evidence="1">
    <location>
        <begin position="105"/>
        <end position="123"/>
    </location>
</feature>
<dbReference type="InParanoid" id="A0A218ZF62"/>
<keyword evidence="3" id="KW-1185">Reference proteome</keyword>
<dbReference type="EMBL" id="MZNU01000052">
    <property type="protein sequence ID" value="OWP06230.1"/>
    <property type="molecule type" value="Genomic_DNA"/>
</dbReference>
<protein>
    <submittedName>
        <fullName evidence="2">Uncharacterized protein</fullName>
    </submittedName>
</protein>
<dbReference type="AlphaFoldDB" id="A0A218ZF62"/>
<evidence type="ECO:0000256" key="1">
    <source>
        <dbReference type="SAM" id="MobiDB-lite"/>
    </source>
</evidence>
<proteinExistence type="predicted"/>
<evidence type="ECO:0000313" key="2">
    <source>
        <dbReference type="EMBL" id="OWP06230.1"/>
    </source>
</evidence>
<dbReference type="Proteomes" id="UP000242519">
    <property type="component" value="Unassembled WGS sequence"/>
</dbReference>
<gene>
    <name evidence="2" type="ORF">B2J93_4351</name>
</gene>
<sequence length="147" mass="16235">MIIDRCTEKSNVPERLQVMTQVTIRDLQDMESEIVAHLNEMRTVDRIQNRGNTARGECQCTCHSTEPIPRNLDFPMSPSPGALHLEESSPVEISASQPNSEPGGQQQVVASRSQSARAPAAQEEPAEADAIALFWETEVIGPIKNRE</sequence>
<feature type="compositionally biased region" description="Polar residues" evidence="1">
    <location>
        <begin position="94"/>
        <end position="104"/>
    </location>
</feature>
<feature type="region of interest" description="Disordered" evidence="1">
    <location>
        <begin position="64"/>
        <end position="129"/>
    </location>
</feature>
<accession>A0A218ZF62</accession>
<name>A0A218ZF62_9HELO</name>
<evidence type="ECO:0000313" key="3">
    <source>
        <dbReference type="Proteomes" id="UP000242519"/>
    </source>
</evidence>
<organism evidence="2 3">
    <name type="scientific">Diplocarpon coronariae</name>
    <dbReference type="NCBI Taxonomy" id="2795749"/>
    <lineage>
        <taxon>Eukaryota</taxon>
        <taxon>Fungi</taxon>
        <taxon>Dikarya</taxon>
        <taxon>Ascomycota</taxon>
        <taxon>Pezizomycotina</taxon>
        <taxon>Leotiomycetes</taxon>
        <taxon>Helotiales</taxon>
        <taxon>Drepanopezizaceae</taxon>
        <taxon>Diplocarpon</taxon>
    </lineage>
</organism>
<reference evidence="2 3" key="1">
    <citation type="submission" date="2017-04" db="EMBL/GenBank/DDBJ databases">
        <title>Draft genome sequence of Marssonina coronaria NL1: causal agent of apple blotch.</title>
        <authorList>
            <person name="Cheng Q."/>
        </authorList>
    </citation>
    <scope>NUCLEOTIDE SEQUENCE [LARGE SCALE GENOMIC DNA]</scope>
    <source>
        <strain evidence="2 3">NL1</strain>
    </source>
</reference>